<dbReference type="EMBL" id="BLLK01000047">
    <property type="protein sequence ID" value="GFH53569.1"/>
    <property type="molecule type" value="Genomic_DNA"/>
</dbReference>
<name>A0AAD3H885_9STRA</name>
<evidence type="ECO:0000313" key="3">
    <source>
        <dbReference type="Proteomes" id="UP001054902"/>
    </source>
</evidence>
<dbReference type="Proteomes" id="UP001054902">
    <property type="component" value="Unassembled WGS sequence"/>
</dbReference>
<sequence>MYTFKVERWHSYGPAVAVAIGGKDFDQVQNLRTIIAAMLDVHPQGNLKAVDDSDMSSYYGWSRSSGSSIASSSFQSFGSRNISSSQTQSLASIKEEKPKSKKKKEKKEISSENSYYAWKDGNAPVEMQKPSHKYDLGVKPPKKEKKKKRFLGIFRKKKKAEEPEPEIQYYVGRPSHEANFQYHASAMY</sequence>
<gene>
    <name evidence="2" type="ORF">CTEN210_10044</name>
</gene>
<protein>
    <submittedName>
        <fullName evidence="2">Uncharacterized protein</fullName>
    </submittedName>
</protein>
<proteinExistence type="predicted"/>
<evidence type="ECO:0000313" key="2">
    <source>
        <dbReference type="EMBL" id="GFH53569.1"/>
    </source>
</evidence>
<dbReference type="AlphaFoldDB" id="A0AAD3H885"/>
<evidence type="ECO:0000256" key="1">
    <source>
        <dbReference type="SAM" id="MobiDB-lite"/>
    </source>
</evidence>
<comment type="caution">
    <text evidence="2">The sequence shown here is derived from an EMBL/GenBank/DDBJ whole genome shotgun (WGS) entry which is preliminary data.</text>
</comment>
<feature type="compositionally biased region" description="Basic residues" evidence="1">
    <location>
        <begin position="140"/>
        <end position="157"/>
    </location>
</feature>
<feature type="region of interest" description="Disordered" evidence="1">
    <location>
        <begin position="126"/>
        <end position="157"/>
    </location>
</feature>
<accession>A0AAD3H885</accession>
<keyword evidence="3" id="KW-1185">Reference proteome</keyword>
<organism evidence="2 3">
    <name type="scientific">Chaetoceros tenuissimus</name>
    <dbReference type="NCBI Taxonomy" id="426638"/>
    <lineage>
        <taxon>Eukaryota</taxon>
        <taxon>Sar</taxon>
        <taxon>Stramenopiles</taxon>
        <taxon>Ochrophyta</taxon>
        <taxon>Bacillariophyta</taxon>
        <taxon>Coscinodiscophyceae</taxon>
        <taxon>Chaetocerotophycidae</taxon>
        <taxon>Chaetocerotales</taxon>
        <taxon>Chaetocerotaceae</taxon>
        <taxon>Chaetoceros</taxon>
    </lineage>
</organism>
<feature type="region of interest" description="Disordered" evidence="1">
    <location>
        <begin position="82"/>
        <end position="113"/>
    </location>
</feature>
<reference evidence="2 3" key="1">
    <citation type="journal article" date="2021" name="Sci. Rep.">
        <title>The genome of the diatom Chaetoceros tenuissimus carries an ancient integrated fragment of an extant virus.</title>
        <authorList>
            <person name="Hongo Y."/>
            <person name="Kimura K."/>
            <person name="Takaki Y."/>
            <person name="Yoshida Y."/>
            <person name="Baba S."/>
            <person name="Kobayashi G."/>
            <person name="Nagasaki K."/>
            <person name="Hano T."/>
            <person name="Tomaru Y."/>
        </authorList>
    </citation>
    <scope>NUCLEOTIDE SEQUENCE [LARGE SCALE GENOMIC DNA]</scope>
    <source>
        <strain evidence="2 3">NIES-3715</strain>
    </source>
</reference>